<evidence type="ECO:0000256" key="4">
    <source>
        <dbReference type="ARBA" id="ARBA00022692"/>
    </source>
</evidence>
<evidence type="ECO:0000256" key="6">
    <source>
        <dbReference type="ARBA" id="ARBA00023053"/>
    </source>
</evidence>
<evidence type="ECO:0000256" key="10">
    <source>
        <dbReference type="ARBA" id="ARBA00023303"/>
    </source>
</evidence>
<dbReference type="InterPro" id="IPR001873">
    <property type="entry name" value="ENaC"/>
</dbReference>
<dbReference type="GeneID" id="102805432"/>
<accession>A0ABM0MG04</accession>
<organism evidence="13 14">
    <name type="scientific">Saccoglossus kowalevskii</name>
    <name type="common">Acorn worm</name>
    <dbReference type="NCBI Taxonomy" id="10224"/>
    <lineage>
        <taxon>Eukaryota</taxon>
        <taxon>Metazoa</taxon>
        <taxon>Hemichordata</taxon>
        <taxon>Enteropneusta</taxon>
        <taxon>Harrimaniidae</taxon>
        <taxon>Saccoglossus</taxon>
    </lineage>
</organism>
<feature type="transmembrane region" description="Helical" evidence="12">
    <location>
        <begin position="80"/>
        <end position="99"/>
    </location>
</feature>
<sequence>MAYQYDVMSYLFQDYVNVQLKKKSQQLKLMIEEEEKGGNEFVRENIVKLQVFYQDLNYEGITQSIAYTEESLASDLGGQVGLWIGISFLTLIEFIELVYDLFKLWIRRLCCMATKNTGVTNVI</sequence>
<proteinExistence type="inferred from homology"/>
<keyword evidence="4 11" id="KW-0812">Transmembrane</keyword>
<evidence type="ECO:0000313" key="13">
    <source>
        <dbReference type="Proteomes" id="UP000694865"/>
    </source>
</evidence>
<dbReference type="PRINTS" id="PR01078">
    <property type="entry name" value="AMINACHANNEL"/>
</dbReference>
<evidence type="ECO:0000256" key="5">
    <source>
        <dbReference type="ARBA" id="ARBA00022989"/>
    </source>
</evidence>
<dbReference type="RefSeq" id="XP_006818945.1">
    <property type="nucleotide sequence ID" value="XM_006818882.1"/>
</dbReference>
<comment type="similarity">
    <text evidence="11">Belongs to the amiloride-sensitive sodium channel (TC 1.A.6) family.</text>
</comment>
<evidence type="ECO:0000256" key="3">
    <source>
        <dbReference type="ARBA" id="ARBA00022461"/>
    </source>
</evidence>
<comment type="subcellular location">
    <subcellularLocation>
        <location evidence="1">Membrane</location>
        <topology evidence="1">Multi-pass membrane protein</topology>
    </subcellularLocation>
</comment>
<keyword evidence="5 12" id="KW-1133">Transmembrane helix</keyword>
<name>A0ABM0MG04_SACKO</name>
<evidence type="ECO:0000256" key="7">
    <source>
        <dbReference type="ARBA" id="ARBA00023065"/>
    </source>
</evidence>
<evidence type="ECO:0000256" key="9">
    <source>
        <dbReference type="ARBA" id="ARBA00023201"/>
    </source>
</evidence>
<dbReference type="Proteomes" id="UP000694865">
    <property type="component" value="Unplaced"/>
</dbReference>
<keyword evidence="3 11" id="KW-0894">Sodium channel</keyword>
<keyword evidence="8 12" id="KW-0472">Membrane</keyword>
<evidence type="ECO:0000256" key="2">
    <source>
        <dbReference type="ARBA" id="ARBA00022448"/>
    </source>
</evidence>
<keyword evidence="7 11" id="KW-0406">Ion transport</keyword>
<evidence type="ECO:0000256" key="11">
    <source>
        <dbReference type="RuleBase" id="RU000679"/>
    </source>
</evidence>
<evidence type="ECO:0000256" key="1">
    <source>
        <dbReference type="ARBA" id="ARBA00004141"/>
    </source>
</evidence>
<gene>
    <name evidence="14" type="primary">LOC102805432</name>
</gene>
<protein>
    <submittedName>
        <fullName evidence="14">Acid-sensing ion channel 2-like</fullName>
    </submittedName>
</protein>
<keyword evidence="9 11" id="KW-0739">Sodium transport</keyword>
<dbReference type="Gene3D" id="1.10.287.770">
    <property type="entry name" value="YojJ-like"/>
    <property type="match status" value="1"/>
</dbReference>
<reference evidence="14" key="1">
    <citation type="submission" date="2025-08" db="UniProtKB">
        <authorList>
            <consortium name="RefSeq"/>
        </authorList>
    </citation>
    <scope>IDENTIFICATION</scope>
    <source>
        <tissue evidence="14">Testes</tissue>
    </source>
</reference>
<keyword evidence="2 11" id="KW-0813">Transport</keyword>
<evidence type="ECO:0000313" key="14">
    <source>
        <dbReference type="RefSeq" id="XP_006818945.1"/>
    </source>
</evidence>
<keyword evidence="6" id="KW-0915">Sodium</keyword>
<keyword evidence="13" id="KW-1185">Reference proteome</keyword>
<dbReference type="PANTHER" id="PTHR11690">
    <property type="entry name" value="AMILORIDE-SENSITIVE SODIUM CHANNEL-RELATED"/>
    <property type="match status" value="1"/>
</dbReference>
<evidence type="ECO:0000256" key="8">
    <source>
        <dbReference type="ARBA" id="ARBA00023136"/>
    </source>
</evidence>
<dbReference type="PANTHER" id="PTHR11690:SF248">
    <property type="entry name" value="PICKPOCKET 17, ISOFORM A"/>
    <property type="match status" value="1"/>
</dbReference>
<evidence type="ECO:0000256" key="12">
    <source>
        <dbReference type="SAM" id="Phobius"/>
    </source>
</evidence>
<dbReference type="Pfam" id="PF00858">
    <property type="entry name" value="ASC"/>
    <property type="match status" value="1"/>
</dbReference>
<keyword evidence="10 11" id="KW-0407">Ion channel</keyword>